<comment type="caution">
    <text evidence="2">The sequence shown here is derived from an EMBL/GenBank/DDBJ whole genome shotgun (WGS) entry which is preliminary data.</text>
</comment>
<keyword evidence="1" id="KW-1133">Transmembrane helix</keyword>
<feature type="transmembrane region" description="Helical" evidence="1">
    <location>
        <begin position="219"/>
        <end position="243"/>
    </location>
</feature>
<evidence type="ECO:0000313" key="2">
    <source>
        <dbReference type="EMBL" id="TSC92882.1"/>
    </source>
</evidence>
<keyword evidence="1" id="KW-0472">Membrane</keyword>
<feature type="transmembrane region" description="Helical" evidence="1">
    <location>
        <begin position="90"/>
        <end position="107"/>
    </location>
</feature>
<gene>
    <name evidence="2" type="ORF">CEN89_400</name>
</gene>
<sequence>MGILRLVIFGLPLCILQVAIIVDPKCRPAFYILELPLIIGIGIPLIIFFVWKMFFSHLSNKISSSYWGASLVVIVPVYLVYLFFSHEPRFFYGLWLMGQVFCCLYCLSILTIGILTIDILGFLLLFTPLLAYGFHPQITQHFSWAAGQQLSTYWIWLAPLIMLCVYLGFWLLKNGWLWEYLEKTLSPVQFYLLDGFINLIVTVITVAILFVVYCVGIVFFFALACGFVAMLGMGSILAPILGLPKPPCWDW</sequence>
<evidence type="ECO:0000313" key="3">
    <source>
        <dbReference type="Proteomes" id="UP000315689"/>
    </source>
</evidence>
<evidence type="ECO:0000256" key="1">
    <source>
        <dbReference type="SAM" id="Phobius"/>
    </source>
</evidence>
<name>A0A554LJ48_9BACT</name>
<reference evidence="2 3" key="1">
    <citation type="submission" date="2017-07" db="EMBL/GenBank/DDBJ databases">
        <title>Mechanisms for carbon and nitrogen cycling indicate functional differentiation within the Candidate Phyla Radiation.</title>
        <authorList>
            <person name="Danczak R.E."/>
            <person name="Johnston M.D."/>
            <person name="Kenah C."/>
            <person name="Slattery M."/>
            <person name="Wrighton K.C."/>
            <person name="Wilkins M.J."/>
        </authorList>
    </citation>
    <scope>NUCLEOTIDE SEQUENCE [LARGE SCALE GENOMIC DNA]</scope>
    <source>
        <strain evidence="2">Licking1014_7</strain>
    </source>
</reference>
<organism evidence="2 3">
    <name type="scientific">Candidatus Berkelbacteria bacterium Licking1014_7</name>
    <dbReference type="NCBI Taxonomy" id="2017147"/>
    <lineage>
        <taxon>Bacteria</taxon>
        <taxon>Candidatus Berkelbacteria</taxon>
    </lineage>
</organism>
<feature type="transmembrane region" description="Helical" evidence="1">
    <location>
        <begin position="153"/>
        <end position="172"/>
    </location>
</feature>
<protein>
    <submittedName>
        <fullName evidence="2">Uncharacterized protein</fullName>
    </submittedName>
</protein>
<feature type="transmembrane region" description="Helical" evidence="1">
    <location>
        <begin position="66"/>
        <end position="84"/>
    </location>
</feature>
<feature type="transmembrane region" description="Helical" evidence="1">
    <location>
        <begin position="31"/>
        <end position="54"/>
    </location>
</feature>
<proteinExistence type="predicted"/>
<accession>A0A554LJ48</accession>
<dbReference type="AlphaFoldDB" id="A0A554LJ48"/>
<dbReference type="Proteomes" id="UP000315689">
    <property type="component" value="Unassembled WGS sequence"/>
</dbReference>
<dbReference type="EMBL" id="VMGK01000011">
    <property type="protein sequence ID" value="TSC92882.1"/>
    <property type="molecule type" value="Genomic_DNA"/>
</dbReference>
<feature type="transmembrane region" description="Helical" evidence="1">
    <location>
        <begin position="192"/>
        <end position="213"/>
    </location>
</feature>
<keyword evidence="1" id="KW-0812">Transmembrane</keyword>
<feature type="transmembrane region" description="Helical" evidence="1">
    <location>
        <begin position="114"/>
        <end position="133"/>
    </location>
</feature>